<name>A0ACC3MU49_9PEZI</name>
<reference evidence="1" key="1">
    <citation type="submission" date="2023-07" db="EMBL/GenBank/DDBJ databases">
        <title>Black Yeasts Isolated from many extreme environments.</title>
        <authorList>
            <person name="Coleine C."/>
            <person name="Stajich J.E."/>
            <person name="Selbmann L."/>
        </authorList>
    </citation>
    <scope>NUCLEOTIDE SEQUENCE</scope>
    <source>
        <strain evidence="1">CCFEE 5714</strain>
    </source>
</reference>
<dbReference type="Proteomes" id="UP001281147">
    <property type="component" value="Unassembled WGS sequence"/>
</dbReference>
<comment type="caution">
    <text evidence="1">The sequence shown here is derived from an EMBL/GenBank/DDBJ whole genome shotgun (WGS) entry which is preliminary data.</text>
</comment>
<accession>A0ACC3MU49</accession>
<sequence length="158" mass="17195">MTGYAASCPSRISRRAGNMGIETVRKSHSDSAMVSEDNGGERQAFGSSRDPNTLQATVYRNRSGVKDIDKVMLDRGEARLTAASILWAKVVPWLVDPEGPWHPRGPDLMNGEGEITDDANDKARQGVDIHTESFRAQAGAEEEVSLECNAGDRHISVK</sequence>
<evidence type="ECO:0000313" key="2">
    <source>
        <dbReference type="Proteomes" id="UP001281147"/>
    </source>
</evidence>
<proteinExistence type="predicted"/>
<keyword evidence="2" id="KW-1185">Reference proteome</keyword>
<protein>
    <submittedName>
        <fullName evidence="1">Uncharacterized protein</fullName>
    </submittedName>
</protein>
<dbReference type="EMBL" id="JAUTXU010000149">
    <property type="protein sequence ID" value="KAK3703635.1"/>
    <property type="molecule type" value="Genomic_DNA"/>
</dbReference>
<gene>
    <name evidence="1" type="ORF">LTR37_014331</name>
</gene>
<organism evidence="1 2">
    <name type="scientific">Vermiconidia calcicola</name>
    <dbReference type="NCBI Taxonomy" id="1690605"/>
    <lineage>
        <taxon>Eukaryota</taxon>
        <taxon>Fungi</taxon>
        <taxon>Dikarya</taxon>
        <taxon>Ascomycota</taxon>
        <taxon>Pezizomycotina</taxon>
        <taxon>Dothideomycetes</taxon>
        <taxon>Dothideomycetidae</taxon>
        <taxon>Mycosphaerellales</taxon>
        <taxon>Extremaceae</taxon>
        <taxon>Vermiconidia</taxon>
    </lineage>
</organism>
<evidence type="ECO:0000313" key="1">
    <source>
        <dbReference type="EMBL" id="KAK3703635.1"/>
    </source>
</evidence>